<dbReference type="InterPro" id="IPR011990">
    <property type="entry name" value="TPR-like_helical_dom_sf"/>
</dbReference>
<reference evidence="2 3" key="1">
    <citation type="submission" date="2016-03" db="EMBL/GenBank/DDBJ databases">
        <title>Microsymbionts genomes from the relict species Vavilovia formosa (Stev.) Fed.</title>
        <authorList>
            <person name="Kopat V."/>
            <person name="Chirak E."/>
            <person name="Kimeklis A."/>
            <person name="Andronov E."/>
        </authorList>
    </citation>
    <scope>NUCLEOTIDE SEQUENCE [LARGE SCALE GENOMIC DNA]</scope>
    <source>
        <strain evidence="2 3">Vaf07</strain>
    </source>
</reference>
<gene>
    <name evidence="2" type="ORF">A4A58_15815</name>
</gene>
<dbReference type="OrthoDB" id="9807521at2"/>
<dbReference type="CDD" id="cd07302">
    <property type="entry name" value="CHD"/>
    <property type="match status" value="1"/>
</dbReference>
<dbReference type="InterPro" id="IPR050697">
    <property type="entry name" value="Adenylyl/Guanylyl_Cyclase_3/4"/>
</dbReference>
<dbReference type="PANTHER" id="PTHR43081">
    <property type="entry name" value="ADENYLATE CYCLASE, TERMINAL-DIFFERENTIATION SPECIFIC-RELATED"/>
    <property type="match status" value="1"/>
</dbReference>
<dbReference type="SUPFAM" id="SSF55073">
    <property type="entry name" value="Nucleotide cyclase"/>
    <property type="match status" value="1"/>
</dbReference>
<sequence length="595" mass="65090">MVRSSASLAFENPEWVVRTLLFVDVVESVRLMEENEASTVQRWRKLVKTVDEDILPRFEGRLVKSLGDGLLMEFPQSSLAVKAAFAVQNACAGINEGVPPDQYILVREGAHVGHLLADEHDVYGADVNLAARLTGLAGPGEIVVSADVRDQLVPVLDADVEDLGACYLKHVHEPVRAYRIGPPGPRPVIEPGAVSMPKLRPTVAVVPFAGLDDGPEHRVIGEVLADEVISALSRSSELNVISRLSTSVFRGRDSSVEEISSYLTANYVLSGSYRKAGSKLRMNLELASSSNLTIVWSDSFVCSATALISGKDGAVAGIVTAVSLAIMARELERAQSQSLPTVESYTLLMGAIALMHRLSVQDFDRSRQMLQVLTERMPRQAVPWAWMAKWHILRVQQGWTDDRSADTQLALDCGRRALSADPRCSLALVVMGFAHTNLLKQFDVAQEQYDLALRVNPNDAMAWLLKGTLLAFKDAGKSAVEHTEHALKLSPLDPHRYFYDSLAATAALSAGQFKRAIDLANRSLRANRTHTSTFRALAIAQWQLGLQQEARKTVTELMKLEPGLTVAKYRERHPSGGYETGRIWSSALQGAGVPN</sequence>
<dbReference type="GO" id="GO:0006171">
    <property type="term" value="P:cAMP biosynthetic process"/>
    <property type="evidence" value="ECO:0007669"/>
    <property type="project" value="TreeGrafter"/>
</dbReference>
<dbReference type="InterPro" id="IPR001054">
    <property type="entry name" value="A/G_cyclase"/>
</dbReference>
<dbReference type="InterPro" id="IPR029787">
    <property type="entry name" value="Nucleotide_cyclase"/>
</dbReference>
<dbReference type="Gene3D" id="3.30.70.1230">
    <property type="entry name" value="Nucleotide cyclase"/>
    <property type="match status" value="1"/>
</dbReference>
<dbReference type="PANTHER" id="PTHR43081:SF19">
    <property type="entry name" value="PH-SENSITIVE ADENYLATE CYCLASE RV1264"/>
    <property type="match status" value="1"/>
</dbReference>
<evidence type="ECO:0000259" key="1">
    <source>
        <dbReference type="PROSITE" id="PS50125"/>
    </source>
</evidence>
<accession>A0A163XQW1</accession>
<dbReference type="Pfam" id="PF00211">
    <property type="entry name" value="Guanylate_cyc"/>
    <property type="match status" value="1"/>
</dbReference>
<dbReference type="PROSITE" id="PS50125">
    <property type="entry name" value="GUANYLATE_CYCLASE_2"/>
    <property type="match status" value="1"/>
</dbReference>
<feature type="domain" description="Guanylate cyclase" evidence="1">
    <location>
        <begin position="19"/>
        <end position="134"/>
    </location>
</feature>
<dbReference type="STRING" id="943830.A4A58_15815"/>
<dbReference type="AlphaFoldDB" id="A0A163XQW1"/>
<dbReference type="Gene3D" id="1.25.40.10">
    <property type="entry name" value="Tetratricopeptide repeat domain"/>
    <property type="match status" value="1"/>
</dbReference>
<keyword evidence="3" id="KW-1185">Reference proteome</keyword>
<protein>
    <recommendedName>
        <fullName evidence="1">Guanylate cyclase domain-containing protein</fullName>
    </recommendedName>
</protein>
<evidence type="ECO:0000313" key="3">
    <source>
        <dbReference type="Proteomes" id="UP000076574"/>
    </source>
</evidence>
<dbReference type="GO" id="GO:0004016">
    <property type="term" value="F:adenylate cyclase activity"/>
    <property type="evidence" value="ECO:0007669"/>
    <property type="project" value="UniProtKB-ARBA"/>
</dbReference>
<evidence type="ECO:0000313" key="2">
    <source>
        <dbReference type="EMBL" id="KZD21237.1"/>
    </source>
</evidence>
<dbReference type="Proteomes" id="UP000076574">
    <property type="component" value="Unassembled WGS sequence"/>
</dbReference>
<dbReference type="EMBL" id="LVYV01000053">
    <property type="protein sequence ID" value="KZD21237.1"/>
    <property type="molecule type" value="Genomic_DNA"/>
</dbReference>
<dbReference type="GO" id="GO:0035556">
    <property type="term" value="P:intracellular signal transduction"/>
    <property type="evidence" value="ECO:0007669"/>
    <property type="project" value="InterPro"/>
</dbReference>
<dbReference type="SUPFAM" id="SSF48452">
    <property type="entry name" value="TPR-like"/>
    <property type="match status" value="1"/>
</dbReference>
<name>A0A163XQW1_9BRAD</name>
<proteinExistence type="predicted"/>
<comment type="caution">
    <text evidence="2">The sequence shown here is derived from an EMBL/GenBank/DDBJ whole genome shotgun (WGS) entry which is preliminary data.</text>
</comment>
<organism evidence="2 3">
    <name type="scientific">Tardiphaga robiniae</name>
    <dbReference type="NCBI Taxonomy" id="943830"/>
    <lineage>
        <taxon>Bacteria</taxon>
        <taxon>Pseudomonadati</taxon>
        <taxon>Pseudomonadota</taxon>
        <taxon>Alphaproteobacteria</taxon>
        <taxon>Hyphomicrobiales</taxon>
        <taxon>Nitrobacteraceae</taxon>
        <taxon>Tardiphaga</taxon>
    </lineage>
</organism>